<dbReference type="Pfam" id="PF00126">
    <property type="entry name" value="HTH_1"/>
    <property type="match status" value="1"/>
</dbReference>
<dbReference type="Proteomes" id="UP000036867">
    <property type="component" value="Unassembled WGS sequence"/>
</dbReference>
<dbReference type="STRING" id="263475.AMD00_18230"/>
<keyword evidence="2" id="KW-0805">Transcription regulation</keyword>
<dbReference type="InterPro" id="IPR005119">
    <property type="entry name" value="LysR_subst-bd"/>
</dbReference>
<dbReference type="Gene3D" id="3.40.190.290">
    <property type="match status" value="1"/>
</dbReference>
<dbReference type="InterPro" id="IPR000847">
    <property type="entry name" value="LysR_HTH_N"/>
</dbReference>
<comment type="similarity">
    <text evidence="1">Belongs to the LysR transcriptional regulatory family.</text>
</comment>
<dbReference type="Pfam" id="PF03466">
    <property type="entry name" value="LysR_substrate"/>
    <property type="match status" value="1"/>
</dbReference>
<dbReference type="GeneID" id="301138036"/>
<keyword evidence="7" id="KW-1185">Reference proteome</keyword>
<evidence type="ECO:0000256" key="3">
    <source>
        <dbReference type="ARBA" id="ARBA00023125"/>
    </source>
</evidence>
<keyword evidence="3" id="KW-0238">DNA-binding</keyword>
<dbReference type="EMBL" id="LILB01000007">
    <property type="protein sequence ID" value="KOO48335.1"/>
    <property type="molecule type" value="Genomic_DNA"/>
</dbReference>
<dbReference type="PANTHER" id="PTHR30126:SF39">
    <property type="entry name" value="HTH-TYPE TRANSCRIPTIONAL REGULATOR CYSL"/>
    <property type="match status" value="1"/>
</dbReference>
<dbReference type="GO" id="GO:0003700">
    <property type="term" value="F:DNA-binding transcription factor activity"/>
    <property type="evidence" value="ECO:0007669"/>
    <property type="project" value="InterPro"/>
</dbReference>
<protein>
    <submittedName>
        <fullName evidence="6">LysR family transcriptional regulator</fullName>
    </submittedName>
</protein>
<keyword evidence="4" id="KW-0804">Transcription</keyword>
<evidence type="ECO:0000313" key="7">
    <source>
        <dbReference type="Proteomes" id="UP000036867"/>
    </source>
</evidence>
<dbReference type="FunFam" id="1.10.10.10:FF:000001">
    <property type="entry name" value="LysR family transcriptional regulator"/>
    <property type="match status" value="1"/>
</dbReference>
<evidence type="ECO:0000256" key="4">
    <source>
        <dbReference type="ARBA" id="ARBA00023163"/>
    </source>
</evidence>
<evidence type="ECO:0000259" key="5">
    <source>
        <dbReference type="PROSITE" id="PS50931"/>
    </source>
</evidence>
<evidence type="ECO:0000256" key="1">
    <source>
        <dbReference type="ARBA" id="ARBA00009437"/>
    </source>
</evidence>
<evidence type="ECO:0000313" key="6">
    <source>
        <dbReference type="EMBL" id="KOO48335.1"/>
    </source>
</evidence>
<sequence length="296" mass="33581">MYYDALKTFVALADIKNFTKTAEYLHISQPSVSLHIKNLETEFNTQLFIRSPKSLKITPSGEILYDRAKQMLAIYDQTKSDILTLQNEIKGKLLIGASFTIGEYVLPSLLVTLQQKYPELDLEVIIGNTDEIVEAVLLLKIDIGLIEGQTTNKELIVEPFMEDELLLVASPSHVLAQKDSITIQDLHNHTWLTREEGSGTRNYLLHLLESNGINIKSLISISSNQGLKEFMTQGIDGLTLLSKNVIEHELKRGTLAIIRLEDRVFKRSFSYVYSPIMGSKKNTSMFIKEINNKWHI</sequence>
<name>A0A0M0LB62_9BACL</name>
<dbReference type="OrthoDB" id="9785745at2"/>
<dbReference type="CDD" id="cd08420">
    <property type="entry name" value="PBP2_CysL_like"/>
    <property type="match status" value="1"/>
</dbReference>
<dbReference type="PROSITE" id="PS50931">
    <property type="entry name" value="HTH_LYSR"/>
    <property type="match status" value="1"/>
</dbReference>
<dbReference type="InterPro" id="IPR036388">
    <property type="entry name" value="WH-like_DNA-bd_sf"/>
</dbReference>
<dbReference type="AlphaFoldDB" id="A0A0M0LB62"/>
<dbReference type="PATRIC" id="fig|263475.3.peg.2486"/>
<reference evidence="7" key="1">
    <citation type="submission" date="2015-08" db="EMBL/GenBank/DDBJ databases">
        <title>Fjat-10028 dsm 16317.</title>
        <authorList>
            <person name="Liu B."/>
            <person name="Wang J."/>
            <person name="Zhu Y."/>
            <person name="Liu G."/>
            <person name="Chen Q."/>
            <person name="Chen Z."/>
            <person name="Lan J."/>
            <person name="Che J."/>
            <person name="Ge C."/>
            <person name="Shi H."/>
            <person name="Pan Z."/>
            <person name="Liu X."/>
        </authorList>
    </citation>
    <scope>NUCLEOTIDE SEQUENCE [LARGE SCALE GENOMIC DNA]</scope>
    <source>
        <strain evidence="7">DSM 16317</strain>
    </source>
</reference>
<feature type="domain" description="HTH lysR-type" evidence="5">
    <location>
        <begin position="1"/>
        <end position="58"/>
    </location>
</feature>
<comment type="caution">
    <text evidence="6">The sequence shown here is derived from an EMBL/GenBank/DDBJ whole genome shotgun (WGS) entry which is preliminary data.</text>
</comment>
<dbReference type="SUPFAM" id="SSF53850">
    <property type="entry name" value="Periplasmic binding protein-like II"/>
    <property type="match status" value="1"/>
</dbReference>
<dbReference type="PANTHER" id="PTHR30126">
    <property type="entry name" value="HTH-TYPE TRANSCRIPTIONAL REGULATOR"/>
    <property type="match status" value="1"/>
</dbReference>
<gene>
    <name evidence="6" type="ORF">AMD00_18230</name>
</gene>
<dbReference type="Gene3D" id="1.10.10.10">
    <property type="entry name" value="Winged helix-like DNA-binding domain superfamily/Winged helix DNA-binding domain"/>
    <property type="match status" value="1"/>
</dbReference>
<dbReference type="SUPFAM" id="SSF46785">
    <property type="entry name" value="Winged helix' DNA-binding domain"/>
    <property type="match status" value="1"/>
</dbReference>
<proteinExistence type="inferred from homology"/>
<accession>A0A0M0LB62</accession>
<dbReference type="GO" id="GO:0000976">
    <property type="term" value="F:transcription cis-regulatory region binding"/>
    <property type="evidence" value="ECO:0007669"/>
    <property type="project" value="TreeGrafter"/>
</dbReference>
<dbReference type="RefSeq" id="WP_053418469.1">
    <property type="nucleotide sequence ID" value="NZ_LILB01000007.1"/>
</dbReference>
<dbReference type="InterPro" id="IPR036390">
    <property type="entry name" value="WH_DNA-bd_sf"/>
</dbReference>
<evidence type="ECO:0000256" key="2">
    <source>
        <dbReference type="ARBA" id="ARBA00023015"/>
    </source>
</evidence>
<organism evidence="6 7">
    <name type="scientific">Viridibacillus arvi</name>
    <dbReference type="NCBI Taxonomy" id="263475"/>
    <lineage>
        <taxon>Bacteria</taxon>
        <taxon>Bacillati</taxon>
        <taxon>Bacillota</taxon>
        <taxon>Bacilli</taxon>
        <taxon>Bacillales</taxon>
        <taxon>Caryophanaceae</taxon>
        <taxon>Viridibacillus</taxon>
    </lineage>
</organism>
<dbReference type="PRINTS" id="PR00039">
    <property type="entry name" value="HTHLYSR"/>
</dbReference>